<dbReference type="OrthoDB" id="8005816at2"/>
<dbReference type="EMBL" id="JH660645">
    <property type="protein sequence ID" value="EIM26633.1"/>
    <property type="molecule type" value="Genomic_DNA"/>
</dbReference>
<dbReference type="AlphaFoldDB" id="I4YRP1"/>
<dbReference type="HOGENOM" id="CLU_782265_0_0_5"/>
<keyword evidence="2" id="KW-1185">Reference proteome</keyword>
<gene>
    <name evidence="1" type="ORF">MicloDRAFT_00031820</name>
</gene>
<name>I4YRP1_9HYPH</name>
<dbReference type="STRING" id="864069.MicloDRAFT_00031820"/>
<proteinExistence type="predicted"/>
<protein>
    <submittedName>
        <fullName evidence="1">Uncharacterized protein</fullName>
    </submittedName>
</protein>
<dbReference type="RefSeq" id="WP_009762684.1">
    <property type="nucleotide sequence ID" value="NZ_CP141051.1"/>
</dbReference>
<evidence type="ECO:0000313" key="2">
    <source>
        <dbReference type="Proteomes" id="UP000003947"/>
    </source>
</evidence>
<accession>I4YRP1</accession>
<organism evidence="1 2">
    <name type="scientific">Microvirga lotononidis</name>
    <dbReference type="NCBI Taxonomy" id="864069"/>
    <lineage>
        <taxon>Bacteria</taxon>
        <taxon>Pseudomonadati</taxon>
        <taxon>Pseudomonadota</taxon>
        <taxon>Alphaproteobacteria</taxon>
        <taxon>Hyphomicrobiales</taxon>
        <taxon>Methylobacteriaceae</taxon>
        <taxon>Microvirga</taxon>
    </lineage>
</organism>
<evidence type="ECO:0000313" key="1">
    <source>
        <dbReference type="EMBL" id="EIM26633.1"/>
    </source>
</evidence>
<sequence>MSIEDETTEGSPAASGSKGNFFAVDWRCVEDATRYGDGVNAAVAYIALARFTGRDQKTTLAGMTAIHERTGLSRGRADAALKTLERAGLITAPTTGKKGIRRSLVRWGLLQAERSRLTPKQSKVLDRVLSKKDPILSGSDPDYQTAYSLIAKGALEATDAAPGKSRFRPAQSEWVWLPNTLVDGFGQGDTPLARLRQIQDKRVIPLLLDCYRLANLAEDGGLPWRYLHRKFKRVKIYTRGHFTVWGFVSESLQAEWDPLFLRFRSDDKTASSEALWNAVRALLAAGLIEDVGHIVEGMNEGAQALHVYALPNEGEPEERAVATAAHRAGRAMITDHKHEWAVEQLGANPWLCPVRSHVTNVELVGIIRPVHRPHTRMTAAWGKNFLNQCAEQTALFESLRENALKSAA</sequence>
<reference evidence="1 2" key="1">
    <citation type="submission" date="2012-02" db="EMBL/GenBank/DDBJ databases">
        <title>Improved High-Quality Draft sequence of Microvirga sp. WSM3557.</title>
        <authorList>
            <consortium name="US DOE Joint Genome Institute"/>
            <person name="Lucas S."/>
            <person name="Han J."/>
            <person name="Lapidus A."/>
            <person name="Cheng J.-F."/>
            <person name="Goodwin L."/>
            <person name="Pitluck S."/>
            <person name="Peters L."/>
            <person name="Zhang X."/>
            <person name="Detter J.C."/>
            <person name="Han C."/>
            <person name="Tapia R."/>
            <person name="Land M."/>
            <person name="Hauser L."/>
            <person name="Kyrpides N."/>
            <person name="Ivanova N."/>
            <person name="Pagani I."/>
            <person name="Brau L."/>
            <person name="Yates R."/>
            <person name="O'Hara G."/>
            <person name="Rui T."/>
            <person name="Howieson J."/>
            <person name="Reeve W."/>
            <person name="Woyke T."/>
        </authorList>
    </citation>
    <scope>NUCLEOTIDE SEQUENCE [LARGE SCALE GENOMIC DNA]</scope>
    <source>
        <strain evidence="1 2">WSM3557</strain>
    </source>
</reference>
<dbReference type="Proteomes" id="UP000003947">
    <property type="component" value="Unassembled WGS sequence"/>
</dbReference>
<dbReference type="eggNOG" id="ENOG50342R7">
    <property type="taxonomic scope" value="Bacteria"/>
</dbReference>
<dbReference type="PATRIC" id="fig|864069.3.peg.3456"/>